<sequence>MRARAADNDSKVCVPRLQTTTARADEAEDDESADFGDERAGGARGNAKAEDALEIINSIFPLGGRPFSAVHRQLVPRYFEEPSELFDEFGFRLPEESADTQKDPTLEKPLLESSSHRMRWLAMIESAHAQQVEDELCWAKVDVQRVRHAPKFLPLVHEGGIPHSLRPFLWPRFCSAVDKRKKSPYDYAKIVRKCETENVPGVDVQIEKDLLHSLPTHSAFGRLRSLGIAPLRRVLRAVAFLFPELGYCHGMGLVVASMLLVCCEENVFWLMCSLIEDMLPASFYSPSLLGVRADERVLRHLIQVHMPEAMQMLEQCSKVDTTRIFVNWLITVLASAFSPRLLLRVWDHLFIFGSVTIFRVILAILKLGEGKLQQEQRTNGGGTFVPTTNTANLLSEILRIPSTIERPEHLLEMAQSFEYSVTDHLITELRKKYQGILMAEIGLIEKVRSAAGGNGGRADDGLEANLPMQTTLKRKLYRSKSVVRRIFENKTKRQGNADDNDDLRTKNVRQTELVLDLRNAILQICAHFAECQEARHCGRPVLTQADYSNGFNGQRECEQFLRARREGQKRGRALTDFEQRDEDDLGFRKNELIVIESEKDEHCWLGEFDGRRGWFPAKFVQVLDERGKDYCARGDEVVCARITELVRGPLAFAFHQILSHGRGWFPAKFVQVLDERGKDYCARGDEVVCARITELVRGPLAFAFHQILSHGLRSSRHAGLWPSNASSSSTHPWTFIEALSRSVIPTANGGVGADGTFRKTAGGGSGRVGGGNSKLTLCNTFCLDQDVRVLGPEELLHLAVRTLHRSHAAANAPADAKLRSLVAFGLNEQCLHLWFNIFCLHHGQDICCELKLLAQFAFSLDVNSELVSAEELARSAAAGMAKLCIEKEAGTKSGRTTTTTEMSGANGTMLRDGVQDMLIKHHLFSWDL</sequence>
<keyword evidence="2 4" id="KW-0728">SH3 domain</keyword>
<dbReference type="Gene3D" id="1.20.58.900">
    <property type="match status" value="1"/>
</dbReference>
<dbReference type="SUPFAM" id="SSF50044">
    <property type="entry name" value="SH3-domain"/>
    <property type="match status" value="1"/>
</dbReference>
<dbReference type="InterPro" id="IPR004012">
    <property type="entry name" value="Run_dom"/>
</dbReference>
<evidence type="ECO:0000259" key="8">
    <source>
        <dbReference type="PROSITE" id="PS50826"/>
    </source>
</evidence>
<feature type="compositionally biased region" description="Acidic residues" evidence="5">
    <location>
        <begin position="26"/>
        <end position="35"/>
    </location>
</feature>
<evidence type="ECO:0000313" key="9">
    <source>
        <dbReference type="Proteomes" id="UP000050741"/>
    </source>
</evidence>
<dbReference type="SUPFAM" id="SSF47923">
    <property type="entry name" value="Ypt/Rab-GAP domain of gyp1p"/>
    <property type="match status" value="2"/>
</dbReference>
<dbReference type="Gene3D" id="2.30.30.40">
    <property type="entry name" value="SH3 Domains"/>
    <property type="match status" value="1"/>
</dbReference>
<dbReference type="InterPro" id="IPR037213">
    <property type="entry name" value="Run_dom_sf"/>
</dbReference>
<feature type="compositionally biased region" description="Basic and acidic residues" evidence="5">
    <location>
        <begin position="1"/>
        <end position="10"/>
    </location>
</feature>
<keyword evidence="9" id="KW-1185">Reference proteome</keyword>
<dbReference type="PANTHER" id="PTHR47219">
    <property type="entry name" value="RAB GTPASE-ACTIVATING PROTEIN 1-LIKE"/>
    <property type="match status" value="1"/>
</dbReference>
<name>A0A183CCE2_GLOPA</name>
<dbReference type="SMART" id="SM00164">
    <property type="entry name" value="TBC"/>
    <property type="match status" value="1"/>
</dbReference>
<dbReference type="Proteomes" id="UP000050741">
    <property type="component" value="Unassembled WGS sequence"/>
</dbReference>
<accession>A0A183CCE2</accession>
<dbReference type="Gene3D" id="1.10.472.80">
    <property type="entry name" value="Ypt/Rab-GAP domain of gyp1p, domain 3"/>
    <property type="match status" value="1"/>
</dbReference>
<dbReference type="PROSITE" id="PS50002">
    <property type="entry name" value="SH3"/>
    <property type="match status" value="1"/>
</dbReference>
<feature type="region of interest" description="Disordered" evidence="5">
    <location>
        <begin position="1"/>
        <end position="46"/>
    </location>
</feature>
<proteinExistence type="inferred from homology"/>
<organism evidence="9 10">
    <name type="scientific">Globodera pallida</name>
    <name type="common">Potato cyst nematode worm</name>
    <name type="synonym">Heterodera pallida</name>
    <dbReference type="NCBI Taxonomy" id="36090"/>
    <lineage>
        <taxon>Eukaryota</taxon>
        <taxon>Metazoa</taxon>
        <taxon>Ecdysozoa</taxon>
        <taxon>Nematoda</taxon>
        <taxon>Chromadorea</taxon>
        <taxon>Rhabditida</taxon>
        <taxon>Tylenchina</taxon>
        <taxon>Tylenchomorpha</taxon>
        <taxon>Tylenchoidea</taxon>
        <taxon>Heteroderidae</taxon>
        <taxon>Heteroderinae</taxon>
        <taxon>Globodera</taxon>
    </lineage>
</organism>
<dbReference type="InterPro" id="IPR036028">
    <property type="entry name" value="SH3-like_dom_sf"/>
</dbReference>
<feature type="domain" description="RUN" evidence="8">
    <location>
        <begin position="691"/>
        <end position="888"/>
    </location>
</feature>
<dbReference type="WBParaSite" id="GPLIN_001054300">
    <property type="protein sequence ID" value="GPLIN_001054300"/>
    <property type="gene ID" value="GPLIN_001054300"/>
</dbReference>
<dbReference type="Pfam" id="PF07653">
    <property type="entry name" value="SH3_2"/>
    <property type="match status" value="1"/>
</dbReference>
<evidence type="ECO:0000256" key="1">
    <source>
        <dbReference type="ARBA" id="ARBA00006296"/>
    </source>
</evidence>
<protein>
    <recommendedName>
        <fullName evidence="3">RUN and TBC1 domain-containing protein 3</fullName>
    </recommendedName>
</protein>
<dbReference type="PROSITE" id="PS50826">
    <property type="entry name" value="RUN"/>
    <property type="match status" value="1"/>
</dbReference>
<evidence type="ECO:0000256" key="5">
    <source>
        <dbReference type="SAM" id="MobiDB-lite"/>
    </source>
</evidence>
<dbReference type="SMART" id="SM00326">
    <property type="entry name" value="SH3"/>
    <property type="match status" value="1"/>
</dbReference>
<dbReference type="InterPro" id="IPR000195">
    <property type="entry name" value="Rab-GAP-TBC_dom"/>
</dbReference>
<evidence type="ECO:0000259" key="6">
    <source>
        <dbReference type="PROSITE" id="PS50002"/>
    </source>
</evidence>
<evidence type="ECO:0000259" key="7">
    <source>
        <dbReference type="PROSITE" id="PS50086"/>
    </source>
</evidence>
<evidence type="ECO:0000256" key="4">
    <source>
        <dbReference type="PROSITE-ProRule" id="PRU00192"/>
    </source>
</evidence>
<dbReference type="Gene3D" id="1.10.8.270">
    <property type="entry name" value="putative rabgap domain of human tbc1 domain family member 14 like domains"/>
    <property type="match status" value="1"/>
</dbReference>
<dbReference type="PROSITE" id="PS50086">
    <property type="entry name" value="TBC_RABGAP"/>
    <property type="match status" value="1"/>
</dbReference>
<dbReference type="InterPro" id="IPR035969">
    <property type="entry name" value="Rab-GAP_TBC_sf"/>
</dbReference>
<feature type="compositionally biased region" description="Basic and acidic residues" evidence="5">
    <location>
        <begin position="36"/>
        <end position="46"/>
    </location>
</feature>
<reference evidence="9" key="1">
    <citation type="submission" date="2014-05" db="EMBL/GenBank/DDBJ databases">
        <title>The genome and life-stage specific transcriptomes of Globodera pallida elucidate key aspects of plant parasitism by a cyst nematode.</title>
        <authorList>
            <person name="Cotton J.A."/>
            <person name="Lilley C.J."/>
            <person name="Jones L.M."/>
            <person name="Kikuchi T."/>
            <person name="Reid A.J."/>
            <person name="Thorpe P."/>
            <person name="Tsai I.J."/>
            <person name="Beasley H."/>
            <person name="Blok V."/>
            <person name="Cock P.J.A."/>
            <person name="Van den Akker S.E."/>
            <person name="Holroyd N."/>
            <person name="Hunt M."/>
            <person name="Mantelin S."/>
            <person name="Naghra H."/>
            <person name="Pain A."/>
            <person name="Palomares-Rius J.E."/>
            <person name="Zarowiecki M."/>
            <person name="Berriman M."/>
            <person name="Jones J.T."/>
            <person name="Urwin P.E."/>
        </authorList>
    </citation>
    <scope>NUCLEOTIDE SEQUENCE [LARGE SCALE GENOMIC DNA]</scope>
    <source>
        <strain evidence="9">Lindley</strain>
    </source>
</reference>
<evidence type="ECO:0000256" key="3">
    <source>
        <dbReference type="ARBA" id="ARBA00030864"/>
    </source>
</evidence>
<evidence type="ECO:0000256" key="2">
    <source>
        <dbReference type="ARBA" id="ARBA00022443"/>
    </source>
</evidence>
<dbReference type="Pfam" id="PF02759">
    <property type="entry name" value="RUN"/>
    <property type="match status" value="1"/>
</dbReference>
<dbReference type="AlphaFoldDB" id="A0A183CCE2"/>
<dbReference type="InterPro" id="IPR050302">
    <property type="entry name" value="Rab_GAP_TBC_domain"/>
</dbReference>
<dbReference type="Pfam" id="PF00566">
    <property type="entry name" value="RabGAP-TBC"/>
    <property type="match status" value="1"/>
</dbReference>
<feature type="domain" description="Rab-GAP TBC" evidence="7">
    <location>
        <begin position="160"/>
        <end position="353"/>
    </location>
</feature>
<dbReference type="InterPro" id="IPR001452">
    <property type="entry name" value="SH3_domain"/>
</dbReference>
<dbReference type="GO" id="GO:0005096">
    <property type="term" value="F:GTPase activator activity"/>
    <property type="evidence" value="ECO:0007669"/>
    <property type="project" value="TreeGrafter"/>
</dbReference>
<comment type="similarity">
    <text evidence="1">Belongs to the small G protein signaling modulator family.</text>
</comment>
<dbReference type="PANTHER" id="PTHR47219:SF13">
    <property type="entry name" value="RUN AND TBC1 DOMAIN-CONTAINING PROTEIN 3"/>
    <property type="match status" value="1"/>
</dbReference>
<reference evidence="10" key="2">
    <citation type="submission" date="2016-06" db="UniProtKB">
        <authorList>
            <consortium name="WormBaseParasite"/>
        </authorList>
    </citation>
    <scope>IDENTIFICATION</scope>
</reference>
<dbReference type="GO" id="GO:0031267">
    <property type="term" value="F:small GTPase binding"/>
    <property type="evidence" value="ECO:0007669"/>
    <property type="project" value="TreeGrafter"/>
</dbReference>
<evidence type="ECO:0000313" key="10">
    <source>
        <dbReference type="WBParaSite" id="GPLIN_001054300"/>
    </source>
</evidence>
<feature type="domain" description="SH3" evidence="6">
    <location>
        <begin position="566"/>
        <end position="625"/>
    </location>
</feature>